<gene>
    <name evidence="1" type="ORF">C2G38_474002</name>
</gene>
<keyword evidence="2" id="KW-1185">Reference proteome</keyword>
<dbReference type="AlphaFoldDB" id="A0A397VZJ2"/>
<reference evidence="1 2" key="1">
    <citation type="submission" date="2018-06" db="EMBL/GenBank/DDBJ databases">
        <title>Comparative genomics reveals the genomic features of Rhizophagus irregularis, R. cerebriforme, R. diaphanum and Gigaspora rosea, and their symbiotic lifestyle signature.</title>
        <authorList>
            <person name="Morin E."/>
            <person name="San Clemente H."/>
            <person name="Chen E.C.H."/>
            <person name="De La Providencia I."/>
            <person name="Hainaut M."/>
            <person name="Kuo A."/>
            <person name="Kohler A."/>
            <person name="Murat C."/>
            <person name="Tang N."/>
            <person name="Roy S."/>
            <person name="Loubradou J."/>
            <person name="Henrissat B."/>
            <person name="Grigoriev I.V."/>
            <person name="Corradi N."/>
            <person name="Roux C."/>
            <person name="Martin F.M."/>
        </authorList>
    </citation>
    <scope>NUCLEOTIDE SEQUENCE [LARGE SCALE GENOMIC DNA]</scope>
    <source>
        <strain evidence="1 2">DAOM 194757</strain>
    </source>
</reference>
<evidence type="ECO:0000313" key="2">
    <source>
        <dbReference type="Proteomes" id="UP000266673"/>
    </source>
</evidence>
<comment type="caution">
    <text evidence="1">The sequence shown here is derived from an EMBL/GenBank/DDBJ whole genome shotgun (WGS) entry which is preliminary data.</text>
</comment>
<protein>
    <submittedName>
        <fullName evidence="1">Uncharacterized protein</fullName>
    </submittedName>
</protein>
<accession>A0A397VZJ2</accession>
<name>A0A397VZJ2_9GLOM</name>
<sequence length="75" mass="8774">MPHKSYTCIYNRFLIIIKCLTYVHFSSHYISITSTKVMYSVIVKPCSRLNRLRMSLNVSSELSIISRLPDFRFGP</sequence>
<dbReference type="Proteomes" id="UP000266673">
    <property type="component" value="Unassembled WGS sequence"/>
</dbReference>
<evidence type="ECO:0000313" key="1">
    <source>
        <dbReference type="EMBL" id="RIB25443.1"/>
    </source>
</evidence>
<dbReference type="EMBL" id="QKWP01000174">
    <property type="protein sequence ID" value="RIB25443.1"/>
    <property type="molecule type" value="Genomic_DNA"/>
</dbReference>
<organism evidence="1 2">
    <name type="scientific">Gigaspora rosea</name>
    <dbReference type="NCBI Taxonomy" id="44941"/>
    <lineage>
        <taxon>Eukaryota</taxon>
        <taxon>Fungi</taxon>
        <taxon>Fungi incertae sedis</taxon>
        <taxon>Mucoromycota</taxon>
        <taxon>Glomeromycotina</taxon>
        <taxon>Glomeromycetes</taxon>
        <taxon>Diversisporales</taxon>
        <taxon>Gigasporaceae</taxon>
        <taxon>Gigaspora</taxon>
    </lineage>
</organism>
<proteinExistence type="predicted"/>